<dbReference type="AlphaFoldDB" id="A0A9W2Y0X7"/>
<keyword evidence="16" id="KW-1185">Reference proteome</keyword>
<evidence type="ECO:0000256" key="11">
    <source>
        <dbReference type="SAM" id="Coils"/>
    </source>
</evidence>
<dbReference type="PANTHER" id="PTHR10643">
    <property type="entry name" value="KINETOCHORE PROTEIN NDC80"/>
    <property type="match status" value="1"/>
</dbReference>
<evidence type="ECO:0000256" key="12">
    <source>
        <dbReference type="SAM" id="MobiDB-lite"/>
    </source>
</evidence>
<evidence type="ECO:0000259" key="13">
    <source>
        <dbReference type="Pfam" id="PF03801"/>
    </source>
</evidence>
<dbReference type="RefSeq" id="XP_055367485.1">
    <property type="nucleotide sequence ID" value="XM_055511510.1"/>
</dbReference>
<feature type="coiled-coil region" evidence="11">
    <location>
        <begin position="469"/>
        <end position="496"/>
    </location>
</feature>
<gene>
    <name evidence="17" type="primary">ndc80</name>
</gene>
<comment type="subcellular location">
    <subcellularLocation>
        <location evidence="10">Chromosome</location>
        <location evidence="10">Centromere</location>
        <location evidence="10">Kinetochore</location>
    </subcellularLocation>
    <subcellularLocation>
        <location evidence="10">Nucleus</location>
    </subcellularLocation>
</comment>
<dbReference type="GO" id="GO:0051315">
    <property type="term" value="P:attachment of mitotic spindle microtubules to kinetochore"/>
    <property type="evidence" value="ECO:0007669"/>
    <property type="project" value="UniProtKB-UniRule"/>
</dbReference>
<comment type="subunit">
    <text evidence="10">Component of the NDC80 complex.</text>
</comment>
<keyword evidence="8 10" id="KW-0131">Cell cycle</keyword>
<keyword evidence="6 11" id="KW-0175">Coiled coil</keyword>
<dbReference type="GO" id="GO:0031262">
    <property type="term" value="C:Ndc80 complex"/>
    <property type="evidence" value="ECO:0007669"/>
    <property type="project" value="UniProtKB-UniRule"/>
</dbReference>
<name>A0A9W2Y0X7_BETSP</name>
<evidence type="ECO:0000256" key="1">
    <source>
        <dbReference type="ARBA" id="ARBA00007050"/>
    </source>
</evidence>
<evidence type="ECO:0000256" key="10">
    <source>
        <dbReference type="RuleBase" id="RU368072"/>
    </source>
</evidence>
<evidence type="ECO:0000256" key="4">
    <source>
        <dbReference type="ARBA" id="ARBA00022776"/>
    </source>
</evidence>
<keyword evidence="2 10" id="KW-0158">Chromosome</keyword>
<dbReference type="OrthoDB" id="7459479at2759"/>
<evidence type="ECO:0000259" key="15">
    <source>
        <dbReference type="Pfam" id="PF24487"/>
    </source>
</evidence>
<dbReference type="Gene3D" id="6.10.250.1950">
    <property type="match status" value="1"/>
</dbReference>
<feature type="domain" description="Kinetochore protein Ndc80 CH" evidence="13">
    <location>
        <begin position="56"/>
        <end position="201"/>
    </location>
</feature>
<keyword evidence="7 10" id="KW-0539">Nucleus</keyword>
<feature type="domain" description="DUF5595" evidence="14">
    <location>
        <begin position="219"/>
        <end position="290"/>
    </location>
</feature>
<feature type="coiled-coil region" evidence="11">
    <location>
        <begin position="270"/>
        <end position="304"/>
    </location>
</feature>
<comment type="similarity">
    <text evidence="1 10">Belongs to the NDC80/HEC1 family.</text>
</comment>
<dbReference type="InterPro" id="IPR040967">
    <property type="entry name" value="DUF5595"/>
</dbReference>
<proteinExistence type="inferred from homology"/>
<reference evidence="17" key="1">
    <citation type="submission" date="2025-08" db="UniProtKB">
        <authorList>
            <consortium name="RefSeq"/>
        </authorList>
    </citation>
    <scope>IDENTIFICATION</scope>
</reference>
<dbReference type="Gene3D" id="1.10.418.30">
    <property type="entry name" value="Ncd80 complex, Ncd80 subunit"/>
    <property type="match status" value="1"/>
</dbReference>
<evidence type="ECO:0000256" key="9">
    <source>
        <dbReference type="ARBA" id="ARBA00023328"/>
    </source>
</evidence>
<accession>A0A9W2Y0X7</accession>
<sequence length="643" mass="74067">MERGRMSRAAGTRPSELPMRVQDSNRMSMMTTTPKSIQPSFGRLSIPKPASVTSERRTSFFHARTSGASMPRNSTMSGFGGTEKIKDARPLHNKSYVQQCIRQLHEFLTEQGFPGTLSVKTLQSPSTKEFVKMFEFIYRLLDPTFEMPNSKIEEEVPAMLKALRYPFVLSKCSMYSVGAPHTWPQALGALMWLIDNVKIHWNLGKQEQTFSDFVDDGDNIEEGAEYNKLILDNLAETYSKFMQGDDTFENEDEAFLTKLKKLYNVDEALLASTEEKHRILSDEVERLEKENQSDRLMAKRMEKVKLQADHKKLQGYISSLESHKAIQEKKHSELSDKLETTVSHIETLKHERDQLQILLQNQKYAPSDVERINREKRELQQTISTLSKSLEDAQQHKWNEEITLAKVKEKVELKLAQYHKLARKLKLIPLSAENACGHDFEIRPYEYGSGSMVQYTTQIQLQMLLTKLISDVEEESSRLANEKLSLEESHEQLNSNILDKSNDLKLLAGQIRQLDEWLDSELQALARDEHKWMEELESLENQRKDLEKKVDDGYDEALQQLKAAQIQYHVVRQETDDQRKTVAKSLASVFETAAKYLEFMEKCLEDMHSRVERACSTAVEGDAAIIQEMHEALWSFKSKANSL</sequence>
<dbReference type="Pfam" id="PF03801">
    <property type="entry name" value="Ndc80_HEC"/>
    <property type="match status" value="1"/>
</dbReference>
<dbReference type="GO" id="GO:0005813">
    <property type="term" value="C:centrosome"/>
    <property type="evidence" value="ECO:0007669"/>
    <property type="project" value="UniProtKB-ARBA"/>
</dbReference>
<feature type="region of interest" description="Disordered" evidence="12">
    <location>
        <begin position="33"/>
        <end position="56"/>
    </location>
</feature>
<keyword evidence="9 10" id="KW-0137">Centromere</keyword>
<dbReference type="GO" id="GO:0051301">
    <property type="term" value="P:cell division"/>
    <property type="evidence" value="ECO:0007669"/>
    <property type="project" value="UniProtKB-UniRule"/>
</dbReference>
<keyword evidence="5 10" id="KW-0995">Kinetochore</keyword>
<evidence type="ECO:0000313" key="17">
    <source>
        <dbReference type="RefSeq" id="XP_055367485.1"/>
    </source>
</evidence>
<evidence type="ECO:0000256" key="7">
    <source>
        <dbReference type="ARBA" id="ARBA00023242"/>
    </source>
</evidence>
<dbReference type="Pfam" id="PF24487">
    <property type="entry name" value="NDC80_loop"/>
    <property type="match status" value="1"/>
</dbReference>
<evidence type="ECO:0000256" key="8">
    <source>
        <dbReference type="ARBA" id="ARBA00023306"/>
    </source>
</evidence>
<dbReference type="InterPro" id="IPR057091">
    <property type="entry name" value="NDC80_loop"/>
</dbReference>
<dbReference type="Proteomes" id="UP000515150">
    <property type="component" value="Chromosome 9"/>
</dbReference>
<feature type="domain" description="Kinetochore protein NDC80 loop region" evidence="15">
    <location>
        <begin position="380"/>
        <end position="613"/>
    </location>
</feature>
<evidence type="ECO:0000256" key="3">
    <source>
        <dbReference type="ARBA" id="ARBA00022618"/>
    </source>
</evidence>
<dbReference type="InterPro" id="IPR055260">
    <property type="entry name" value="Ndc80_CH"/>
</dbReference>
<dbReference type="GO" id="GO:0005737">
    <property type="term" value="C:cytoplasm"/>
    <property type="evidence" value="ECO:0007669"/>
    <property type="project" value="UniProtKB-ARBA"/>
</dbReference>
<comment type="function">
    <text evidence="10">Acts as a component of the essential kinetochore-associated NDC80 complex, which is required for chromosome segregation and spindle checkpoint activity.</text>
</comment>
<dbReference type="PANTHER" id="PTHR10643:SF2">
    <property type="entry name" value="KINETOCHORE PROTEIN NDC80 HOMOLOG"/>
    <property type="match status" value="1"/>
</dbReference>
<evidence type="ECO:0000256" key="2">
    <source>
        <dbReference type="ARBA" id="ARBA00022454"/>
    </source>
</evidence>
<protein>
    <recommendedName>
        <fullName evidence="10">Kinetochore protein NDC80</fullName>
    </recommendedName>
</protein>
<dbReference type="Pfam" id="PF18077">
    <property type="entry name" value="DUF5595"/>
    <property type="match status" value="1"/>
</dbReference>
<dbReference type="InterPro" id="IPR038273">
    <property type="entry name" value="Ndc80_sf"/>
</dbReference>
<evidence type="ECO:0000256" key="6">
    <source>
        <dbReference type="ARBA" id="ARBA00023054"/>
    </source>
</evidence>
<dbReference type="CTD" id="10403"/>
<dbReference type="InterPro" id="IPR005550">
    <property type="entry name" value="Kinetochore_Ndc80"/>
</dbReference>
<dbReference type="GO" id="GO:0007051">
    <property type="term" value="P:spindle organization"/>
    <property type="evidence" value="ECO:0007669"/>
    <property type="project" value="UniProtKB-ARBA"/>
</dbReference>
<dbReference type="GO" id="GO:0005634">
    <property type="term" value="C:nucleus"/>
    <property type="evidence" value="ECO:0007669"/>
    <property type="project" value="UniProtKB-SubCell"/>
</dbReference>
<evidence type="ECO:0000313" key="16">
    <source>
        <dbReference type="Proteomes" id="UP000515150"/>
    </source>
</evidence>
<dbReference type="FunFam" id="1.10.418.30:FF:000002">
    <property type="entry name" value="NDC80, kinetochore complex component"/>
    <property type="match status" value="1"/>
</dbReference>
<feature type="coiled-coil region" evidence="11">
    <location>
        <begin position="522"/>
        <end position="574"/>
    </location>
</feature>
<keyword evidence="3 10" id="KW-0132">Cell division</keyword>
<evidence type="ECO:0000259" key="14">
    <source>
        <dbReference type="Pfam" id="PF18077"/>
    </source>
</evidence>
<feature type="coiled-coil region" evidence="11">
    <location>
        <begin position="345"/>
        <end position="396"/>
    </location>
</feature>
<organism evidence="16 17">
    <name type="scientific">Betta splendens</name>
    <name type="common">Siamese fighting fish</name>
    <dbReference type="NCBI Taxonomy" id="158456"/>
    <lineage>
        <taxon>Eukaryota</taxon>
        <taxon>Metazoa</taxon>
        <taxon>Chordata</taxon>
        <taxon>Craniata</taxon>
        <taxon>Vertebrata</taxon>
        <taxon>Euteleostomi</taxon>
        <taxon>Actinopterygii</taxon>
        <taxon>Neopterygii</taxon>
        <taxon>Teleostei</taxon>
        <taxon>Neoteleostei</taxon>
        <taxon>Acanthomorphata</taxon>
        <taxon>Anabantaria</taxon>
        <taxon>Anabantiformes</taxon>
        <taxon>Anabantoidei</taxon>
        <taxon>Osphronemidae</taxon>
        <taxon>Betta</taxon>
    </lineage>
</organism>
<evidence type="ECO:0000256" key="5">
    <source>
        <dbReference type="ARBA" id="ARBA00022838"/>
    </source>
</evidence>
<dbReference type="GeneID" id="114863140"/>
<keyword evidence="4 10" id="KW-0498">Mitosis</keyword>